<dbReference type="Proteomes" id="UP000199152">
    <property type="component" value="Unassembled WGS sequence"/>
</dbReference>
<feature type="chain" id="PRO_5011470305" evidence="3">
    <location>
        <begin position="30"/>
        <end position="238"/>
    </location>
</feature>
<dbReference type="InterPro" id="IPR038507">
    <property type="entry name" value="YcnI-like_sf"/>
</dbReference>
<protein>
    <submittedName>
        <fullName evidence="5">Uncharacterized protein YcnI</fullName>
    </submittedName>
</protein>
<dbReference type="EMBL" id="FOSW01000020">
    <property type="protein sequence ID" value="SFL86899.1"/>
    <property type="molecule type" value="Genomic_DNA"/>
</dbReference>
<dbReference type="STRING" id="504800.SAMN04488085_12059"/>
<feature type="region of interest" description="Disordered" evidence="1">
    <location>
        <begin position="179"/>
        <end position="203"/>
    </location>
</feature>
<keyword evidence="2" id="KW-1133">Transmembrane helix</keyword>
<dbReference type="RefSeq" id="WP_091329725.1">
    <property type="nucleotide sequence ID" value="NZ_FOSW01000020.1"/>
</dbReference>
<dbReference type="InParanoid" id="A0A1I4L7P8"/>
<accession>A0A1I4L7P8</accession>
<dbReference type="OrthoDB" id="9810871at2"/>
<dbReference type="InterPro" id="IPR012533">
    <property type="entry name" value="YcnI-copper_dom"/>
</dbReference>
<feature type="domain" description="YncI copper-binding" evidence="4">
    <location>
        <begin position="30"/>
        <end position="177"/>
    </location>
</feature>
<keyword evidence="2" id="KW-0812">Transmembrane</keyword>
<evidence type="ECO:0000259" key="4">
    <source>
        <dbReference type="Pfam" id="PF07987"/>
    </source>
</evidence>
<keyword evidence="6" id="KW-1185">Reference proteome</keyword>
<organism evidence="5 6">
    <name type="scientific">Geodermatophilus ruber</name>
    <dbReference type="NCBI Taxonomy" id="504800"/>
    <lineage>
        <taxon>Bacteria</taxon>
        <taxon>Bacillati</taxon>
        <taxon>Actinomycetota</taxon>
        <taxon>Actinomycetes</taxon>
        <taxon>Geodermatophilales</taxon>
        <taxon>Geodermatophilaceae</taxon>
        <taxon>Geodermatophilus</taxon>
    </lineage>
</organism>
<sequence length="238" mass="23607">MIVRPYRAALALLAATVAVLALGIGTASAHVSVSSTDAVPGGFGELTFRVPNESGTASTVSLRVQLPTDTPLAFVSVKPVPGWTATTTTTPLDPPVEGESGQISEAVSEVLWTAGPGAGIAPGQYQTFSISAGPLPDAESLTLPALQGYDDGTEAAWIEPTVDGQPEPDRPAPVLTLAVGGPAQPTDTATAGSASASASSDDGSSGLAVTALVLAVIALLAGLAALGLALTARRRTSV</sequence>
<dbReference type="Gene3D" id="2.60.40.2230">
    <property type="entry name" value="Uncharacterised protein YcnI-like PF07987, DUF1775"/>
    <property type="match status" value="1"/>
</dbReference>
<evidence type="ECO:0000313" key="5">
    <source>
        <dbReference type="EMBL" id="SFL86899.1"/>
    </source>
</evidence>
<gene>
    <name evidence="5" type="ORF">SAMN04488085_12059</name>
</gene>
<feature type="compositionally biased region" description="Low complexity" evidence="1">
    <location>
        <begin position="186"/>
        <end position="203"/>
    </location>
</feature>
<evidence type="ECO:0000256" key="2">
    <source>
        <dbReference type="SAM" id="Phobius"/>
    </source>
</evidence>
<evidence type="ECO:0000256" key="3">
    <source>
        <dbReference type="SAM" id="SignalP"/>
    </source>
</evidence>
<proteinExistence type="predicted"/>
<name>A0A1I4L7P8_9ACTN</name>
<dbReference type="CDD" id="cd08545">
    <property type="entry name" value="YcnI_like"/>
    <property type="match status" value="1"/>
</dbReference>
<dbReference type="Pfam" id="PF07987">
    <property type="entry name" value="DUF1775"/>
    <property type="match status" value="1"/>
</dbReference>
<evidence type="ECO:0000313" key="6">
    <source>
        <dbReference type="Proteomes" id="UP000199152"/>
    </source>
</evidence>
<reference evidence="5 6" key="1">
    <citation type="submission" date="2016-10" db="EMBL/GenBank/DDBJ databases">
        <authorList>
            <person name="de Groot N.N."/>
        </authorList>
    </citation>
    <scope>NUCLEOTIDE SEQUENCE [LARGE SCALE GENOMIC DNA]</scope>
    <source>
        <strain evidence="5 6">DSM 45317</strain>
    </source>
</reference>
<dbReference type="AlphaFoldDB" id="A0A1I4L7P8"/>
<feature type="signal peptide" evidence="3">
    <location>
        <begin position="1"/>
        <end position="29"/>
    </location>
</feature>
<evidence type="ECO:0000256" key="1">
    <source>
        <dbReference type="SAM" id="MobiDB-lite"/>
    </source>
</evidence>
<keyword evidence="2" id="KW-0472">Membrane</keyword>
<keyword evidence="3" id="KW-0732">Signal</keyword>
<feature type="transmembrane region" description="Helical" evidence="2">
    <location>
        <begin position="207"/>
        <end position="230"/>
    </location>
</feature>